<dbReference type="AlphaFoldDB" id="A0A2C9WFK1"/>
<dbReference type="EMBL" id="CM004388">
    <property type="protein sequence ID" value="OAY58703.1"/>
    <property type="molecule type" value="Genomic_DNA"/>
</dbReference>
<keyword evidence="1" id="KW-0472">Membrane</keyword>
<keyword evidence="1" id="KW-0812">Transmembrane</keyword>
<protein>
    <submittedName>
        <fullName evidence="2">Uncharacterized protein</fullName>
    </submittedName>
</protein>
<feature type="transmembrane region" description="Helical" evidence="1">
    <location>
        <begin position="20"/>
        <end position="42"/>
    </location>
</feature>
<proteinExistence type="predicted"/>
<sequence length="43" mass="4988">MFSSFHWFFNGTTDNYVHSSYGLSIISKVTSLSYLIILWLLVV</sequence>
<reference evidence="2" key="1">
    <citation type="submission" date="2016-02" db="EMBL/GenBank/DDBJ databases">
        <title>WGS assembly of Manihot esculenta.</title>
        <authorList>
            <person name="Bredeson J.V."/>
            <person name="Prochnik S.E."/>
            <person name="Lyons J.B."/>
            <person name="Schmutz J."/>
            <person name="Grimwood J."/>
            <person name="Vrebalov J."/>
            <person name="Bart R.S."/>
            <person name="Amuge T."/>
            <person name="Ferguson M.E."/>
            <person name="Green R."/>
            <person name="Putnam N."/>
            <person name="Stites J."/>
            <person name="Rounsley S."/>
            <person name="Rokhsar D.S."/>
        </authorList>
    </citation>
    <scope>NUCLEOTIDE SEQUENCE [LARGE SCALE GENOMIC DNA]</scope>
    <source>
        <tissue evidence="2">Leaf</tissue>
    </source>
</reference>
<evidence type="ECO:0000256" key="1">
    <source>
        <dbReference type="SAM" id="Phobius"/>
    </source>
</evidence>
<keyword evidence="1" id="KW-1133">Transmembrane helix</keyword>
<accession>A0A2C9WFK1</accession>
<organism evidence="2">
    <name type="scientific">Manihot esculenta</name>
    <name type="common">Cassava</name>
    <name type="synonym">Jatropha manihot</name>
    <dbReference type="NCBI Taxonomy" id="3983"/>
    <lineage>
        <taxon>Eukaryota</taxon>
        <taxon>Viridiplantae</taxon>
        <taxon>Streptophyta</taxon>
        <taxon>Embryophyta</taxon>
        <taxon>Tracheophyta</taxon>
        <taxon>Spermatophyta</taxon>
        <taxon>Magnoliopsida</taxon>
        <taxon>eudicotyledons</taxon>
        <taxon>Gunneridae</taxon>
        <taxon>Pentapetalae</taxon>
        <taxon>rosids</taxon>
        <taxon>fabids</taxon>
        <taxon>Malpighiales</taxon>
        <taxon>Euphorbiaceae</taxon>
        <taxon>Crotonoideae</taxon>
        <taxon>Manihoteae</taxon>
        <taxon>Manihot</taxon>
    </lineage>
</organism>
<evidence type="ECO:0000313" key="2">
    <source>
        <dbReference type="EMBL" id="OAY58703.1"/>
    </source>
</evidence>
<name>A0A2C9WFK1_MANES</name>
<gene>
    <name evidence="2" type="ORF">MANES_02G200700</name>
</gene>